<evidence type="ECO:0000313" key="2">
    <source>
        <dbReference type="EMBL" id="UPM44502.1"/>
    </source>
</evidence>
<dbReference type="InterPro" id="IPR008279">
    <property type="entry name" value="PEP-util_enz_mobile_dom"/>
</dbReference>
<gene>
    <name evidence="2" type="ORF">MW046_13765</name>
</gene>
<name>A0A8U0A604_9EURY</name>
<dbReference type="Gene3D" id="3.50.30.10">
    <property type="entry name" value="Phosphohistidine domain"/>
    <property type="match status" value="1"/>
</dbReference>
<dbReference type="EMBL" id="CP096020">
    <property type="protein sequence ID" value="UPM44502.1"/>
    <property type="molecule type" value="Genomic_DNA"/>
</dbReference>
<proteinExistence type="predicted"/>
<dbReference type="KEGG" id="haad:MW046_13765"/>
<dbReference type="PANTHER" id="PTHR43615:SF1">
    <property type="entry name" value="PPDK_N DOMAIN-CONTAINING PROTEIN"/>
    <property type="match status" value="1"/>
</dbReference>
<evidence type="ECO:0000259" key="1">
    <source>
        <dbReference type="Pfam" id="PF00391"/>
    </source>
</evidence>
<organism evidence="2 3">
    <name type="scientific">Halocatena salina</name>
    <dbReference type="NCBI Taxonomy" id="2934340"/>
    <lineage>
        <taxon>Archaea</taxon>
        <taxon>Methanobacteriati</taxon>
        <taxon>Methanobacteriota</taxon>
        <taxon>Stenosarchaea group</taxon>
        <taxon>Halobacteria</taxon>
        <taxon>Halobacteriales</taxon>
        <taxon>Natronomonadaceae</taxon>
        <taxon>Halocatena</taxon>
    </lineage>
</organism>
<keyword evidence="2" id="KW-0614">Plasmid</keyword>
<keyword evidence="3" id="KW-1185">Reference proteome</keyword>
<dbReference type="GO" id="GO:0016772">
    <property type="term" value="F:transferase activity, transferring phosphorus-containing groups"/>
    <property type="evidence" value="ECO:0007669"/>
    <property type="project" value="InterPro"/>
</dbReference>
<dbReference type="PANTHER" id="PTHR43615">
    <property type="entry name" value="PHOSPHOENOLPYRUVATE SYNTHASE-RELATED"/>
    <property type="match status" value="1"/>
</dbReference>
<dbReference type="InterPro" id="IPR051549">
    <property type="entry name" value="PEP_Utilizing_Enz"/>
</dbReference>
<dbReference type="AlphaFoldDB" id="A0A8U0A604"/>
<sequence length="63" mass="6646">MFLNAAGMVVEVGGQMSPGALVAREYGLPAVVSVPEATRRIETGQRVRIDGTQGTVEIMENGQ</sequence>
<dbReference type="SUPFAM" id="SSF52009">
    <property type="entry name" value="Phosphohistidine domain"/>
    <property type="match status" value="1"/>
</dbReference>
<protein>
    <submittedName>
        <fullName evidence="2">PEP-utilizing enzyme</fullName>
    </submittedName>
</protein>
<dbReference type="GeneID" id="71929134"/>
<geneLocation type="plasmid" evidence="2 3">
    <name>unnamed1</name>
</geneLocation>
<evidence type="ECO:0000313" key="3">
    <source>
        <dbReference type="Proteomes" id="UP000831768"/>
    </source>
</evidence>
<dbReference type="RefSeq" id="WP_247995156.1">
    <property type="nucleotide sequence ID" value="NZ_CP096020.1"/>
</dbReference>
<feature type="domain" description="PEP-utilising enzyme mobile" evidence="1">
    <location>
        <begin position="4"/>
        <end position="54"/>
    </location>
</feature>
<dbReference type="Pfam" id="PF00391">
    <property type="entry name" value="PEP-utilizers"/>
    <property type="match status" value="1"/>
</dbReference>
<dbReference type="Proteomes" id="UP000831768">
    <property type="component" value="Plasmid unnamed1"/>
</dbReference>
<reference evidence="2" key="1">
    <citation type="submission" date="2022-04" db="EMBL/GenBank/DDBJ databases">
        <title>Halocatena sp. nov., isolated from a salt lake.</title>
        <authorList>
            <person name="Cui H.-L."/>
        </authorList>
    </citation>
    <scope>NUCLEOTIDE SEQUENCE</scope>
    <source>
        <strain evidence="2">AD-1</strain>
        <plasmid evidence="2">unnamed1</plasmid>
    </source>
</reference>
<dbReference type="InterPro" id="IPR036637">
    <property type="entry name" value="Phosphohistidine_dom_sf"/>
</dbReference>
<accession>A0A8U0A604</accession>